<proteinExistence type="predicted"/>
<gene>
    <name evidence="3" type="ORF">SAMN06265360_10472</name>
</gene>
<feature type="transmembrane region" description="Helical" evidence="2">
    <location>
        <begin position="31"/>
        <end position="52"/>
    </location>
</feature>
<sequence length="86" mass="9923">MTHHDQSPKQAPLAPPPVPPVRPTPKKVNHLLHLVLTIITFGSWAIMVWPWWAIAINLSNSRAEREYEQKLAAYTRDYHLYQQGLS</sequence>
<feature type="compositionally biased region" description="Pro residues" evidence="1">
    <location>
        <begin position="13"/>
        <end position="22"/>
    </location>
</feature>
<keyword evidence="2" id="KW-1133">Transmembrane helix</keyword>
<accession>A0A238VUA1</accession>
<evidence type="ECO:0000313" key="3">
    <source>
        <dbReference type="EMBL" id="SNR37818.1"/>
    </source>
</evidence>
<evidence type="ECO:0000256" key="2">
    <source>
        <dbReference type="SAM" id="Phobius"/>
    </source>
</evidence>
<keyword evidence="2" id="KW-0472">Membrane</keyword>
<reference evidence="3 4" key="1">
    <citation type="submission" date="2017-06" db="EMBL/GenBank/DDBJ databases">
        <authorList>
            <person name="Kim H.J."/>
            <person name="Triplett B.A."/>
        </authorList>
    </citation>
    <scope>NUCLEOTIDE SEQUENCE [LARGE SCALE GENOMIC DNA]</scope>
    <source>
        <strain evidence="3 4">DSM 45207</strain>
    </source>
</reference>
<protein>
    <submittedName>
        <fullName evidence="3">Uncharacterized protein</fullName>
    </submittedName>
</protein>
<name>A0A238VUA1_9PSEU</name>
<evidence type="ECO:0000313" key="4">
    <source>
        <dbReference type="Proteomes" id="UP000198348"/>
    </source>
</evidence>
<dbReference type="EMBL" id="FZNW01000004">
    <property type="protein sequence ID" value="SNR37818.1"/>
    <property type="molecule type" value="Genomic_DNA"/>
</dbReference>
<organism evidence="3 4">
    <name type="scientific">Haloechinothrix alba</name>
    <dbReference type="NCBI Taxonomy" id="664784"/>
    <lineage>
        <taxon>Bacteria</taxon>
        <taxon>Bacillati</taxon>
        <taxon>Actinomycetota</taxon>
        <taxon>Actinomycetes</taxon>
        <taxon>Pseudonocardiales</taxon>
        <taxon>Pseudonocardiaceae</taxon>
        <taxon>Haloechinothrix</taxon>
    </lineage>
</organism>
<keyword evidence="4" id="KW-1185">Reference proteome</keyword>
<dbReference type="Proteomes" id="UP000198348">
    <property type="component" value="Unassembled WGS sequence"/>
</dbReference>
<dbReference type="AlphaFoldDB" id="A0A238VUA1"/>
<evidence type="ECO:0000256" key="1">
    <source>
        <dbReference type="SAM" id="MobiDB-lite"/>
    </source>
</evidence>
<feature type="region of interest" description="Disordered" evidence="1">
    <location>
        <begin position="1"/>
        <end position="22"/>
    </location>
</feature>
<keyword evidence="2" id="KW-0812">Transmembrane</keyword>